<dbReference type="RefSeq" id="XP_001211814.1">
    <property type="nucleotide sequence ID" value="XM_001211814.1"/>
</dbReference>
<dbReference type="PANTHER" id="PTHR10026">
    <property type="entry name" value="CYCLIN"/>
    <property type="match status" value="1"/>
</dbReference>
<feature type="region of interest" description="Disordered" evidence="7">
    <location>
        <begin position="928"/>
        <end position="961"/>
    </location>
</feature>
<dbReference type="Gene3D" id="1.10.472.10">
    <property type="entry name" value="Cyclin-like"/>
    <property type="match status" value="2"/>
</dbReference>
<evidence type="ECO:0000313" key="10">
    <source>
        <dbReference type="Proteomes" id="UP000007963"/>
    </source>
</evidence>
<feature type="compositionally biased region" description="Basic and acidic residues" evidence="7">
    <location>
        <begin position="1274"/>
        <end position="1284"/>
    </location>
</feature>
<dbReference type="GO" id="GO:0016538">
    <property type="term" value="F:cyclin-dependent protein serine/threonine kinase regulator activity"/>
    <property type="evidence" value="ECO:0007669"/>
    <property type="project" value="InterPro"/>
</dbReference>
<gene>
    <name evidence="9" type="ORF">ATEG_02636</name>
</gene>
<dbReference type="InterPro" id="IPR015500">
    <property type="entry name" value="Peptidase_S8_subtilisin-rel"/>
</dbReference>
<dbReference type="InterPro" id="IPR013763">
    <property type="entry name" value="Cyclin-like_dom"/>
</dbReference>
<dbReference type="GO" id="GO:0006508">
    <property type="term" value="P:proteolysis"/>
    <property type="evidence" value="ECO:0007669"/>
    <property type="project" value="UniProtKB-KW"/>
</dbReference>
<dbReference type="GeneID" id="4317113"/>
<dbReference type="SMART" id="SM00385">
    <property type="entry name" value="CYCLIN"/>
    <property type="match status" value="2"/>
</dbReference>
<feature type="region of interest" description="Disordered" evidence="7">
    <location>
        <begin position="978"/>
        <end position="998"/>
    </location>
</feature>
<keyword evidence="6" id="KW-0865">Zymogen</keyword>
<protein>
    <recommendedName>
        <fullName evidence="8">Cyclin-like domain-containing protein</fullName>
    </recommendedName>
</protein>
<dbReference type="SUPFAM" id="SSF52743">
    <property type="entry name" value="Subtilisin-like"/>
    <property type="match status" value="1"/>
</dbReference>
<dbReference type="OrthoDB" id="5386278at2759"/>
<keyword evidence="5" id="KW-0720">Serine protease</keyword>
<feature type="compositionally biased region" description="Low complexity" evidence="7">
    <location>
        <begin position="215"/>
        <end position="228"/>
    </location>
</feature>
<dbReference type="GO" id="GO:0004252">
    <property type="term" value="F:serine-type endopeptidase activity"/>
    <property type="evidence" value="ECO:0007669"/>
    <property type="project" value="InterPro"/>
</dbReference>
<keyword evidence="2" id="KW-0645">Protease</keyword>
<dbReference type="STRING" id="341663.Q0CUJ8"/>
<feature type="domain" description="Cyclin-like" evidence="8">
    <location>
        <begin position="1114"/>
        <end position="1200"/>
    </location>
</feature>
<dbReference type="EMBL" id="CH476596">
    <property type="protein sequence ID" value="EAU37598.1"/>
    <property type="molecule type" value="Genomic_DNA"/>
</dbReference>
<organism evidence="9 10">
    <name type="scientific">Aspergillus terreus (strain NIH 2624 / FGSC A1156)</name>
    <dbReference type="NCBI Taxonomy" id="341663"/>
    <lineage>
        <taxon>Eukaryota</taxon>
        <taxon>Fungi</taxon>
        <taxon>Dikarya</taxon>
        <taxon>Ascomycota</taxon>
        <taxon>Pezizomycotina</taxon>
        <taxon>Eurotiomycetes</taxon>
        <taxon>Eurotiomycetidae</taxon>
        <taxon>Eurotiales</taxon>
        <taxon>Aspergillaceae</taxon>
        <taxon>Aspergillus</taxon>
        <taxon>Aspergillus subgen. Circumdati</taxon>
    </lineage>
</organism>
<dbReference type="Proteomes" id="UP000007963">
    <property type="component" value="Unassembled WGS sequence"/>
</dbReference>
<feature type="domain" description="Cyclin-like" evidence="8">
    <location>
        <begin position="1007"/>
        <end position="1101"/>
    </location>
</feature>
<accession>Q0CUJ8</accession>
<dbReference type="Pfam" id="PF00082">
    <property type="entry name" value="Peptidase_S8"/>
    <property type="match status" value="1"/>
</dbReference>
<feature type="compositionally biased region" description="Low complexity" evidence="7">
    <location>
        <begin position="985"/>
        <end position="996"/>
    </location>
</feature>
<feature type="region of interest" description="Disordered" evidence="7">
    <location>
        <begin position="104"/>
        <end position="142"/>
    </location>
</feature>
<evidence type="ECO:0000256" key="1">
    <source>
        <dbReference type="ARBA" id="ARBA00008638"/>
    </source>
</evidence>
<feature type="region of interest" description="Disordered" evidence="7">
    <location>
        <begin position="1234"/>
        <end position="1284"/>
    </location>
</feature>
<sequence>MSTITTLLEHANLTTTTAQDNSGNTPIHYAMDYRLCHISATYEYGGKTHGYDEIIRKLLSPLAKNKSVLKNVDVLFNRIGDSPYRYYFRLKDQIHERLKQIMKANAPGSSGKEPKPNAKQTMKEDHHDLVKGPEKHPTGESVDRLSISMKKDFLQTTLSVKTYVRPVLTEPQHRLGSFATPPDKTKDNEAGQAKLYPLARTPTGFADTIRRKVQPKTSPETTTSSIPTNQEASKSGRTVEPFQWPRLETEAAEKLLNYVQCFFIRNCTDRDAKDFLYGRVASDKNLFFDASHLRGKRVDDVVLLIEKLHQAGGFGDTLSYVRIPQLASEIPAIPPTQRRNFANEKRQLTKGSADSESKGRDTLVKVFDKLVEVHVRKVLRLHVEDNADERAHTDAAIERAIRGYDQYSSAGSRAALEIEEWDWCKPDINTDVIKHAAPSVQHIHLHWSGNQAVLYGWASSEHGIPLIWRNPRSLLSNVTLHAYQGLESMERRDVMADQYASLVEKRTDKKVKVTTNPVLRSIIVKERPDGEQDPLYGEHFEKPRSDAWIGAMERFRKALLGMHKSGLLGQPSSRPSRVKVALIDDGIDLHEVNHYNNTTSYTGVSYCPSNGRGEDAWWKSTGGHGTIMANMISRINPWVDLEVIKIQSSPSYIHGNGARSIDPRSAADAIDAAIKRKADIISMSWTITDLGYRRSSIYSESPDVEGTKKPAGESDMNLLRAAIERATKNPMERLLICSAADDLRLSGKNTLPYSAASKRILRIGSAGHFADRDPSSGSGNSITFYFPGNQVAEEQRAHSTNPVVYHTGSSVSTALAAGLASLIMYCAHCVHACGAGDEYRSFALSLRDFSCMKDAFSAINRHSKWDDDQKIVPVWGLFGEKADEILADGKTDREKIIVLKNLRENNPPVSSRDISILNNHRHEQTLPSATSATHHAGAPGRDVTASGGCRRHPGPAVYPSVVHPGRQAVHLRVHHPEMHRGHGGESAARGGAATAGRDVDRQCAPGAESVRFPPIRTFNTAVVYYHKFRLVHPDNEYSYTDAAAAALFTACKIEDTLKKSRDIVCAAYNLKIPASEHVSPDNPVFEGPSRGIIGLERLMLESSGFDFRTRHPQKTLVKLARHYGLTSQSEVSTLAYRISQDLYRTYAPLKQTTSTMAFACLELAGRLLDQRIDAVETGSDYEKWRTSREEVMETLLDLLELYTHNRSSTTVGPHFPADRFLTARIPLNKEAEAQHLPRFTHADDDRPSTNGARLPSVAPGPRLHPLVPVAANGERPRPGEKGRDGAVRFMIDPERADAEKALVAEYFKVEMEEYEVEE</sequence>
<dbReference type="InterPro" id="IPR043198">
    <property type="entry name" value="Cyclin/Ssn8"/>
</dbReference>
<dbReference type="InterPro" id="IPR036915">
    <property type="entry name" value="Cyclin-like_sf"/>
</dbReference>
<dbReference type="FunFam" id="1.10.472.10:FF:000101">
    <property type="entry name" value="Cyclin, putative"/>
    <property type="match status" value="1"/>
</dbReference>
<dbReference type="CDD" id="cd20546">
    <property type="entry name" value="CYCLIN_SpCG1C_ScCTK2-like_rpt2"/>
    <property type="match status" value="1"/>
</dbReference>
<keyword evidence="3" id="KW-0732">Signal</keyword>
<evidence type="ECO:0000256" key="6">
    <source>
        <dbReference type="ARBA" id="ARBA00023145"/>
    </source>
</evidence>
<dbReference type="PRINTS" id="PR00723">
    <property type="entry name" value="SUBTILISIN"/>
</dbReference>
<dbReference type="GO" id="GO:0006357">
    <property type="term" value="P:regulation of transcription by RNA polymerase II"/>
    <property type="evidence" value="ECO:0007669"/>
    <property type="project" value="InterPro"/>
</dbReference>
<evidence type="ECO:0000256" key="2">
    <source>
        <dbReference type="ARBA" id="ARBA00022670"/>
    </source>
</evidence>
<dbReference type="CDD" id="cd07491">
    <property type="entry name" value="Peptidases_S8_7"/>
    <property type="match status" value="1"/>
</dbReference>
<dbReference type="HOGENOM" id="CLU_260097_0_0_1"/>
<dbReference type="InterPro" id="IPR036852">
    <property type="entry name" value="Peptidase_S8/S53_dom_sf"/>
</dbReference>
<comment type="similarity">
    <text evidence="1">Belongs to the cyclin family. Cyclin C subfamily.</text>
</comment>
<dbReference type="VEuPathDB" id="FungiDB:ATEG_02636"/>
<reference evidence="10" key="1">
    <citation type="submission" date="2005-09" db="EMBL/GenBank/DDBJ databases">
        <title>Annotation of the Aspergillus terreus NIH2624 genome.</title>
        <authorList>
            <person name="Birren B.W."/>
            <person name="Lander E.S."/>
            <person name="Galagan J.E."/>
            <person name="Nusbaum C."/>
            <person name="Devon K."/>
            <person name="Henn M."/>
            <person name="Ma L.-J."/>
            <person name="Jaffe D.B."/>
            <person name="Butler J."/>
            <person name="Alvarez P."/>
            <person name="Gnerre S."/>
            <person name="Grabherr M."/>
            <person name="Kleber M."/>
            <person name="Mauceli E.W."/>
            <person name="Brockman W."/>
            <person name="Rounsley S."/>
            <person name="Young S.K."/>
            <person name="LaButti K."/>
            <person name="Pushparaj V."/>
            <person name="DeCaprio D."/>
            <person name="Crawford M."/>
            <person name="Koehrsen M."/>
            <person name="Engels R."/>
            <person name="Montgomery P."/>
            <person name="Pearson M."/>
            <person name="Howarth C."/>
            <person name="Larson L."/>
            <person name="Luoma S."/>
            <person name="White J."/>
            <person name="Alvarado L."/>
            <person name="Kodira C.D."/>
            <person name="Zeng Q."/>
            <person name="Oleary S."/>
            <person name="Yandava C."/>
            <person name="Denning D.W."/>
            <person name="Nierman W.C."/>
            <person name="Milne T."/>
            <person name="Madden K."/>
        </authorList>
    </citation>
    <scope>NUCLEOTIDE SEQUENCE [LARGE SCALE GENOMIC DNA]</scope>
    <source>
        <strain evidence="10">NIH 2624 / FGSC A1156</strain>
    </source>
</reference>
<name>Q0CUJ8_ASPTN</name>
<dbReference type="SUPFAM" id="SSF47954">
    <property type="entry name" value="Cyclin-like"/>
    <property type="match status" value="2"/>
</dbReference>
<evidence type="ECO:0000256" key="5">
    <source>
        <dbReference type="ARBA" id="ARBA00022825"/>
    </source>
</evidence>
<proteinExistence type="inferred from homology"/>
<evidence type="ECO:0000313" key="9">
    <source>
        <dbReference type="EMBL" id="EAU37598.1"/>
    </source>
</evidence>
<evidence type="ECO:0000256" key="4">
    <source>
        <dbReference type="ARBA" id="ARBA00022801"/>
    </source>
</evidence>
<dbReference type="Gene3D" id="3.40.50.200">
    <property type="entry name" value="Peptidase S8/S53 domain"/>
    <property type="match status" value="1"/>
</dbReference>
<evidence type="ECO:0000259" key="8">
    <source>
        <dbReference type="SMART" id="SM00385"/>
    </source>
</evidence>
<dbReference type="eggNOG" id="KOG0834">
    <property type="taxonomic scope" value="Eukaryota"/>
</dbReference>
<evidence type="ECO:0000256" key="3">
    <source>
        <dbReference type="ARBA" id="ARBA00022729"/>
    </source>
</evidence>
<dbReference type="InterPro" id="IPR000209">
    <property type="entry name" value="Peptidase_S8/S53_dom"/>
</dbReference>
<feature type="compositionally biased region" description="Basic and acidic residues" evidence="7">
    <location>
        <begin position="1234"/>
        <end position="1247"/>
    </location>
</feature>
<keyword evidence="4" id="KW-0378">Hydrolase</keyword>
<feature type="region of interest" description="Disordered" evidence="7">
    <location>
        <begin position="212"/>
        <end position="241"/>
    </location>
</feature>
<evidence type="ECO:0000256" key="7">
    <source>
        <dbReference type="SAM" id="MobiDB-lite"/>
    </source>
</evidence>
<feature type="compositionally biased region" description="Basic and acidic residues" evidence="7">
    <location>
        <begin position="112"/>
        <end position="142"/>
    </location>
</feature>